<dbReference type="Proteomes" id="UP001596442">
    <property type="component" value="Unassembled WGS sequence"/>
</dbReference>
<dbReference type="InterPro" id="IPR009078">
    <property type="entry name" value="Ferritin-like_SF"/>
</dbReference>
<protein>
    <submittedName>
        <fullName evidence="2">Ferritin-like domain-containing protein</fullName>
    </submittedName>
</protein>
<dbReference type="EMBL" id="JBHSWW010000350">
    <property type="protein sequence ID" value="MFC6754729.1"/>
    <property type="molecule type" value="Genomic_DNA"/>
</dbReference>
<evidence type="ECO:0000313" key="2">
    <source>
        <dbReference type="EMBL" id="MFC6754729.1"/>
    </source>
</evidence>
<reference evidence="2 3" key="1">
    <citation type="journal article" date="2019" name="Int. J. Syst. Evol. Microbiol.">
        <title>The Global Catalogue of Microorganisms (GCM) 10K type strain sequencing project: providing services to taxonomists for standard genome sequencing and annotation.</title>
        <authorList>
            <consortium name="The Broad Institute Genomics Platform"/>
            <consortium name="The Broad Institute Genome Sequencing Center for Infectious Disease"/>
            <person name="Wu L."/>
            <person name="Ma J."/>
        </authorList>
    </citation>
    <scope>NUCLEOTIDE SEQUENCE [LARGE SCALE GENOMIC DNA]</scope>
    <source>
        <strain evidence="2 3">CGMCC 1.3239</strain>
    </source>
</reference>
<keyword evidence="3" id="KW-1185">Reference proteome</keyword>
<sequence>MENIADDDVLENSANNTRRQFVAGTAGALGGLAAGVGLVAPVSGDEHDENGDDEDGDDEETNGEDPEPIENEFEDDVAILNYARTLELLEADFYRQALENISEEELCTCNMLQADSALAERAYDELVTIQEHEETHADVLGETIEALGGEPVEDLEFDFGLRVEYAEPFLATAAMLEDIGVSAYAGAAPFIENEDLVAPALSIHSVEARHASFVRTLTSQTGFPTAFDEARSRSEVLELAAPFIVGEEEEDDEEGENGDDTDEDENGTDEGEDETGNGENGDGTDEGENGTDEGENGTDEGENGTDEGEDETSNGENGNGTDEGGDGNGGDV</sequence>
<dbReference type="PROSITE" id="PS51318">
    <property type="entry name" value="TAT"/>
    <property type="match status" value="1"/>
</dbReference>
<organism evidence="2 3">
    <name type="scientific">Halorubrum tibetense</name>
    <dbReference type="NCBI Taxonomy" id="175631"/>
    <lineage>
        <taxon>Archaea</taxon>
        <taxon>Methanobacteriati</taxon>
        <taxon>Methanobacteriota</taxon>
        <taxon>Stenosarchaea group</taxon>
        <taxon>Halobacteria</taxon>
        <taxon>Halobacteriales</taxon>
        <taxon>Haloferacaceae</taxon>
        <taxon>Halorubrum</taxon>
    </lineage>
</organism>
<dbReference type="SUPFAM" id="SSF47240">
    <property type="entry name" value="Ferritin-like"/>
    <property type="match status" value="1"/>
</dbReference>
<evidence type="ECO:0000256" key="1">
    <source>
        <dbReference type="SAM" id="MobiDB-lite"/>
    </source>
</evidence>
<comment type="caution">
    <text evidence="2">The sequence shown here is derived from an EMBL/GenBank/DDBJ whole genome shotgun (WGS) entry which is preliminary data.</text>
</comment>
<proteinExistence type="predicted"/>
<dbReference type="InterPro" id="IPR006311">
    <property type="entry name" value="TAT_signal"/>
</dbReference>
<gene>
    <name evidence="2" type="ORF">ACFQEU_14870</name>
</gene>
<accession>A0ABD5SH57</accession>
<feature type="compositionally biased region" description="Acidic residues" evidence="1">
    <location>
        <begin position="246"/>
        <end position="313"/>
    </location>
</feature>
<feature type="region of interest" description="Disordered" evidence="1">
    <location>
        <begin position="39"/>
        <end position="73"/>
    </location>
</feature>
<feature type="compositionally biased region" description="Acidic residues" evidence="1">
    <location>
        <begin position="46"/>
        <end position="73"/>
    </location>
</feature>
<feature type="region of interest" description="Disordered" evidence="1">
    <location>
        <begin position="242"/>
        <end position="332"/>
    </location>
</feature>
<dbReference type="CDD" id="cd00657">
    <property type="entry name" value="Ferritin_like"/>
    <property type="match status" value="1"/>
</dbReference>
<dbReference type="Pfam" id="PF13668">
    <property type="entry name" value="Ferritin_2"/>
    <property type="match status" value="1"/>
</dbReference>
<dbReference type="AlphaFoldDB" id="A0ABD5SH57"/>
<name>A0ABD5SH57_9EURY</name>
<evidence type="ECO:0000313" key="3">
    <source>
        <dbReference type="Proteomes" id="UP001596442"/>
    </source>
</evidence>
<feature type="compositionally biased region" description="Gly residues" evidence="1">
    <location>
        <begin position="317"/>
        <end position="332"/>
    </location>
</feature>
<dbReference type="RefSeq" id="WP_379783420.1">
    <property type="nucleotide sequence ID" value="NZ_JBHSWW010000350.1"/>
</dbReference>